<dbReference type="NCBIfam" id="NF010532">
    <property type="entry name" value="PRK13922.9-3"/>
    <property type="match status" value="1"/>
</dbReference>
<dbReference type="GO" id="GO:0005886">
    <property type="term" value="C:plasma membrane"/>
    <property type="evidence" value="ECO:0007669"/>
    <property type="project" value="TreeGrafter"/>
</dbReference>
<dbReference type="InterPro" id="IPR055342">
    <property type="entry name" value="MreC_beta-barrel_core"/>
</dbReference>
<feature type="signal peptide" evidence="5">
    <location>
        <begin position="1"/>
        <end position="17"/>
    </location>
</feature>
<feature type="chain" id="PRO_5001862051" description="Cell shape-determining protein MreC" evidence="5">
    <location>
        <begin position="18"/>
        <end position="260"/>
    </location>
</feature>
<name>A0A090QQL0_9FLAO</name>
<dbReference type="InterPro" id="IPR042175">
    <property type="entry name" value="Cell/Rod_MreC_2"/>
</dbReference>
<evidence type="ECO:0000313" key="7">
    <source>
        <dbReference type="EMBL" id="GAK97786.1"/>
    </source>
</evidence>
<dbReference type="Pfam" id="PF04085">
    <property type="entry name" value="MreC"/>
    <property type="match status" value="1"/>
</dbReference>
<comment type="similarity">
    <text evidence="1">Belongs to the MreC family.</text>
</comment>
<accession>A0A090QQL0</accession>
<evidence type="ECO:0000256" key="1">
    <source>
        <dbReference type="ARBA" id="ARBA00009369"/>
    </source>
</evidence>
<organism evidence="7 8">
    <name type="scientific">Nonlabens tegetincola</name>
    <dbReference type="NCBI Taxonomy" id="323273"/>
    <lineage>
        <taxon>Bacteria</taxon>
        <taxon>Pseudomonadati</taxon>
        <taxon>Bacteroidota</taxon>
        <taxon>Flavobacteriia</taxon>
        <taxon>Flavobacteriales</taxon>
        <taxon>Flavobacteriaceae</taxon>
        <taxon>Nonlabens</taxon>
    </lineage>
</organism>
<dbReference type="eggNOG" id="COG1792">
    <property type="taxonomic scope" value="Bacteria"/>
</dbReference>
<evidence type="ECO:0000256" key="5">
    <source>
        <dbReference type="SAM" id="SignalP"/>
    </source>
</evidence>
<sequence>MLFLFLLVISISLTVQSHDYTRYQFIHSSGNFTGGALSSKQSVADYFNLKQVNQELANENAKLRMLLDGLKADTLRIDTTTVIAQSTYKVIPAKVIKNSFLKKDNYLTLDIGEKNGIEPDMGVITDKGIIGIIDRSNSNYSRVISVLSSDLSINAQIKGSNVIGSLKWDGQDPYYLSLEDVPRLAQVKKGDTIITGKQSTLFPPNIEIGTIKKAELIDNGAKYKIDVQLFNDLTDLGYVYVVKNKILPQLKEIDTLGLND</sequence>
<dbReference type="AlphaFoldDB" id="A0A090QQL0"/>
<evidence type="ECO:0000256" key="2">
    <source>
        <dbReference type="ARBA" id="ARBA00013855"/>
    </source>
</evidence>
<evidence type="ECO:0000256" key="4">
    <source>
        <dbReference type="ARBA" id="ARBA00032089"/>
    </source>
</evidence>
<comment type="caution">
    <text evidence="7">The sequence shown here is derived from an EMBL/GenBank/DDBJ whole genome shotgun (WGS) entry which is preliminary data.</text>
</comment>
<dbReference type="EMBL" id="BBML01000007">
    <property type="protein sequence ID" value="GAK97786.1"/>
    <property type="molecule type" value="Genomic_DNA"/>
</dbReference>
<dbReference type="Proteomes" id="UP000029221">
    <property type="component" value="Unassembled WGS sequence"/>
</dbReference>
<dbReference type="PANTHER" id="PTHR34138">
    <property type="entry name" value="CELL SHAPE-DETERMINING PROTEIN MREC"/>
    <property type="match status" value="1"/>
</dbReference>
<dbReference type="InterPro" id="IPR042177">
    <property type="entry name" value="Cell/Rod_1"/>
</dbReference>
<protein>
    <recommendedName>
        <fullName evidence="2">Cell shape-determining protein MreC</fullName>
    </recommendedName>
    <alternativeName>
        <fullName evidence="4">Cell shape protein MreC</fullName>
    </alternativeName>
</protein>
<dbReference type="Gene3D" id="2.40.10.340">
    <property type="entry name" value="Rod shape-determining protein MreC, domain 1"/>
    <property type="match status" value="1"/>
</dbReference>
<keyword evidence="8" id="KW-1185">Reference proteome</keyword>
<evidence type="ECO:0000256" key="3">
    <source>
        <dbReference type="ARBA" id="ARBA00022960"/>
    </source>
</evidence>
<evidence type="ECO:0000313" key="8">
    <source>
        <dbReference type="Proteomes" id="UP000029221"/>
    </source>
</evidence>
<dbReference type="STRING" id="319236.BST91_09720"/>
<dbReference type="Gene3D" id="2.40.10.350">
    <property type="entry name" value="Rod shape-determining protein MreC, domain 2"/>
    <property type="match status" value="1"/>
</dbReference>
<dbReference type="GO" id="GO:0008360">
    <property type="term" value="P:regulation of cell shape"/>
    <property type="evidence" value="ECO:0007669"/>
    <property type="project" value="UniProtKB-KW"/>
</dbReference>
<keyword evidence="3" id="KW-0133">Cell shape</keyword>
<dbReference type="PANTHER" id="PTHR34138:SF1">
    <property type="entry name" value="CELL SHAPE-DETERMINING PROTEIN MREC"/>
    <property type="match status" value="1"/>
</dbReference>
<evidence type="ECO:0000259" key="6">
    <source>
        <dbReference type="Pfam" id="PF04085"/>
    </source>
</evidence>
<dbReference type="InterPro" id="IPR007221">
    <property type="entry name" value="MreC"/>
</dbReference>
<proteinExistence type="inferred from homology"/>
<gene>
    <name evidence="7" type="ORF">JCM19294_325</name>
</gene>
<reference evidence="7" key="1">
    <citation type="journal article" date="2014" name="Genome Announc.">
        <title>Draft Genome Sequences of Marine Flavobacterium Nonlabens Strains NR17, NR24, NR27, NR32, NR33, and Ara13.</title>
        <authorList>
            <person name="Nakanishi M."/>
            <person name="Meirelles P."/>
            <person name="Suzuki R."/>
            <person name="Takatani N."/>
            <person name="Mino S."/>
            <person name="Suda W."/>
            <person name="Oshima K."/>
            <person name="Hattori M."/>
            <person name="Ohkuma M."/>
            <person name="Hosokawa M."/>
            <person name="Miyashita K."/>
            <person name="Thompson F.L."/>
            <person name="Niwa A."/>
            <person name="Sawabe T."/>
            <person name="Sawabe T."/>
        </authorList>
    </citation>
    <scope>NUCLEOTIDE SEQUENCE [LARGE SCALE GENOMIC DNA]</scope>
    <source>
        <strain evidence="7">JCM 19294</strain>
    </source>
</reference>
<keyword evidence="5" id="KW-0732">Signal</keyword>
<feature type="domain" description="Rod shape-determining protein MreC beta-barrel core" evidence="6">
    <location>
        <begin position="95"/>
        <end position="243"/>
    </location>
</feature>